<keyword evidence="13" id="KW-0675">Receptor</keyword>
<keyword evidence="6 8" id="KW-0472">Membrane</keyword>
<evidence type="ECO:0000256" key="9">
    <source>
        <dbReference type="RuleBase" id="RU003357"/>
    </source>
</evidence>
<evidence type="ECO:0000259" key="12">
    <source>
        <dbReference type="Pfam" id="PF07715"/>
    </source>
</evidence>
<reference evidence="13" key="1">
    <citation type="submission" date="2022-07" db="EMBL/GenBank/DDBJ databases">
        <title>Sphingomonas sp. nov., a novel bacterium isolated from the north slope of the Mount Everest.</title>
        <authorList>
            <person name="Cui X."/>
            <person name="Liu Y."/>
        </authorList>
    </citation>
    <scope>NUCLEOTIDE SEQUENCE</scope>
    <source>
        <strain evidence="13">S5-59</strain>
    </source>
</reference>
<protein>
    <submittedName>
        <fullName evidence="13">TonB-dependent receptor</fullName>
    </submittedName>
</protein>
<evidence type="ECO:0000313" key="13">
    <source>
        <dbReference type="EMBL" id="UUL83354.1"/>
    </source>
</evidence>
<gene>
    <name evidence="13" type="ORF">NMP03_03735</name>
</gene>
<keyword evidence="3 8" id="KW-1134">Transmembrane beta strand</keyword>
<feature type="domain" description="TonB-dependent receptor-like beta-barrel" evidence="11">
    <location>
        <begin position="316"/>
        <end position="832"/>
    </location>
</feature>
<dbReference type="PROSITE" id="PS52016">
    <property type="entry name" value="TONB_DEPENDENT_REC_3"/>
    <property type="match status" value="1"/>
</dbReference>
<keyword evidence="14" id="KW-1185">Reference proteome</keyword>
<evidence type="ECO:0000256" key="7">
    <source>
        <dbReference type="ARBA" id="ARBA00023237"/>
    </source>
</evidence>
<evidence type="ECO:0000256" key="3">
    <source>
        <dbReference type="ARBA" id="ARBA00022452"/>
    </source>
</evidence>
<evidence type="ECO:0000256" key="4">
    <source>
        <dbReference type="ARBA" id="ARBA00022692"/>
    </source>
</evidence>
<dbReference type="InterPro" id="IPR012910">
    <property type="entry name" value="Plug_dom"/>
</dbReference>
<dbReference type="InterPro" id="IPR039426">
    <property type="entry name" value="TonB-dep_rcpt-like"/>
</dbReference>
<evidence type="ECO:0000256" key="1">
    <source>
        <dbReference type="ARBA" id="ARBA00004571"/>
    </source>
</evidence>
<accession>A0ABY5LC91</accession>
<sequence length="885" mass="94443">MKSISSISIVALATSLCAGVAHGQAQTPPVEESSVVDPPAAANAQGEIIVTGTRRTDRTVLESAAPVDVFTAETLQTQASGDMNNILRNLVPSFNVGRFAISDGSTFVRPPTLRGLPPDQILVLVNGKRRHRAALVQIGGGALAAGSQGVDLAQIPTIAVERIEVLRDGAAAQYGSDAIAGVINYGLKRNREGIELTARYGQFYEGDGENVQIAANVGLPLTDAGFFNVSGEYIDSKQTSRGVQRPGVVALQAQFPGTYDGLRDPVQLFGDPQVEAARLFVNAGLEVAEGTEVYAFGNYGVSRQEGDFNYRQPVSSTGRNAAGTGNQTFGAAGGIFTTLFTDAIPGQFDARGRPVYSATGRTFNFNSLYPLGFAPRFFGKVTDYSIVGGLKGEVLTGLSYDVSASYGQNQIDYRMTNTLNPSMGPTSPTAFYMGSLQQRETNFNADFAYETDIGLASPLTIAAGAEHRREAYAILLGDPASYAFGNFGLQTVQRADGTRFVNTAQQVGSNGFPGYGPDSTIDQDRTSYAFYAEVEADIVAGLSLSGAIRHEEFSDFGSTTNWKATGRYEFTPAFAVRGAASTGFRAPTPGQLFTTNVATAFTGANPIESAILPVTTAAAQVFGATSLRPEKSKNYSAGIVITPTASFSITLDAYQIEVTDRIGLTGNIEIDTAARRQALRDAGVQNAETLGRLRYFTNSFDTRTQGVDLVANHTASTDFGRFNTILAVNYNDTEVTGIDTVNLLGTQTAVIDAVRVGNIENLNSKWRGNLTENWSLDRLSVTARASYWGKFTSYAATADGGNKTFGDDVTFDLEVGFELNDQIRLAVGGENIFDNYPDKNFRATGQANQNWYAATGGTVSGSVYPDDAPYGFNGGFWYFRAATKF</sequence>
<organism evidence="13 14">
    <name type="scientific">Sphingomonas qomolangmaensis</name>
    <dbReference type="NCBI Taxonomy" id="2918765"/>
    <lineage>
        <taxon>Bacteria</taxon>
        <taxon>Pseudomonadati</taxon>
        <taxon>Pseudomonadota</taxon>
        <taxon>Alphaproteobacteria</taxon>
        <taxon>Sphingomonadales</taxon>
        <taxon>Sphingomonadaceae</taxon>
        <taxon>Sphingomonas</taxon>
    </lineage>
</organism>
<evidence type="ECO:0000256" key="5">
    <source>
        <dbReference type="ARBA" id="ARBA00023077"/>
    </source>
</evidence>
<feature type="domain" description="TonB-dependent receptor plug" evidence="12">
    <location>
        <begin position="61"/>
        <end position="182"/>
    </location>
</feature>
<dbReference type="EMBL" id="CP101740">
    <property type="protein sequence ID" value="UUL83354.1"/>
    <property type="molecule type" value="Genomic_DNA"/>
</dbReference>
<dbReference type="InterPro" id="IPR000531">
    <property type="entry name" value="Beta-barrel_TonB"/>
</dbReference>
<evidence type="ECO:0000256" key="2">
    <source>
        <dbReference type="ARBA" id="ARBA00022448"/>
    </source>
</evidence>
<dbReference type="PANTHER" id="PTHR47234:SF3">
    <property type="entry name" value="SECRETIN_TONB SHORT N-TERMINAL DOMAIN-CONTAINING PROTEIN"/>
    <property type="match status" value="1"/>
</dbReference>
<dbReference type="Proteomes" id="UP001058533">
    <property type="component" value="Chromosome"/>
</dbReference>
<dbReference type="Pfam" id="PF00593">
    <property type="entry name" value="TonB_dep_Rec_b-barrel"/>
    <property type="match status" value="1"/>
</dbReference>
<dbReference type="SUPFAM" id="SSF56935">
    <property type="entry name" value="Porins"/>
    <property type="match status" value="1"/>
</dbReference>
<comment type="similarity">
    <text evidence="8 9">Belongs to the TonB-dependent receptor family.</text>
</comment>
<dbReference type="PANTHER" id="PTHR47234">
    <property type="match status" value="1"/>
</dbReference>
<evidence type="ECO:0000256" key="6">
    <source>
        <dbReference type="ARBA" id="ARBA00023136"/>
    </source>
</evidence>
<dbReference type="Pfam" id="PF07715">
    <property type="entry name" value="Plug"/>
    <property type="match status" value="1"/>
</dbReference>
<keyword evidence="7 8" id="KW-0998">Cell outer membrane</keyword>
<feature type="signal peptide" evidence="10">
    <location>
        <begin position="1"/>
        <end position="23"/>
    </location>
</feature>
<keyword evidence="4 8" id="KW-0812">Transmembrane</keyword>
<name>A0ABY5LC91_9SPHN</name>
<keyword evidence="5 9" id="KW-0798">TonB box</keyword>
<keyword evidence="2 8" id="KW-0813">Transport</keyword>
<evidence type="ECO:0000313" key="14">
    <source>
        <dbReference type="Proteomes" id="UP001058533"/>
    </source>
</evidence>
<keyword evidence="10" id="KW-0732">Signal</keyword>
<dbReference type="InterPro" id="IPR037066">
    <property type="entry name" value="Plug_dom_sf"/>
</dbReference>
<evidence type="ECO:0000259" key="11">
    <source>
        <dbReference type="Pfam" id="PF00593"/>
    </source>
</evidence>
<evidence type="ECO:0000256" key="8">
    <source>
        <dbReference type="PROSITE-ProRule" id="PRU01360"/>
    </source>
</evidence>
<dbReference type="Gene3D" id="2.170.130.10">
    <property type="entry name" value="TonB-dependent receptor, plug domain"/>
    <property type="match status" value="1"/>
</dbReference>
<dbReference type="Gene3D" id="2.40.170.20">
    <property type="entry name" value="TonB-dependent receptor, beta-barrel domain"/>
    <property type="match status" value="1"/>
</dbReference>
<comment type="subcellular location">
    <subcellularLocation>
        <location evidence="1 8">Cell outer membrane</location>
        <topology evidence="1 8">Multi-pass membrane protein</topology>
    </subcellularLocation>
</comment>
<dbReference type="RefSeq" id="WP_256507195.1">
    <property type="nucleotide sequence ID" value="NZ_CP101740.1"/>
</dbReference>
<proteinExistence type="inferred from homology"/>
<feature type="chain" id="PRO_5045465090" evidence="10">
    <location>
        <begin position="24"/>
        <end position="885"/>
    </location>
</feature>
<dbReference type="InterPro" id="IPR036942">
    <property type="entry name" value="Beta-barrel_TonB_sf"/>
</dbReference>
<evidence type="ECO:0000256" key="10">
    <source>
        <dbReference type="SAM" id="SignalP"/>
    </source>
</evidence>
<dbReference type="CDD" id="cd01347">
    <property type="entry name" value="ligand_gated_channel"/>
    <property type="match status" value="1"/>
</dbReference>